<sequence length="26" mass="2952">FISFVVAKTYPLDLPEAISRTFYNCG</sequence>
<proteinExistence type="predicted"/>
<name>A0A5J4UIB1_9EUKA</name>
<organism evidence="1 2">
    <name type="scientific">Streblomastix strix</name>
    <dbReference type="NCBI Taxonomy" id="222440"/>
    <lineage>
        <taxon>Eukaryota</taxon>
        <taxon>Metamonada</taxon>
        <taxon>Preaxostyla</taxon>
        <taxon>Oxymonadida</taxon>
        <taxon>Streblomastigidae</taxon>
        <taxon>Streblomastix</taxon>
    </lineage>
</organism>
<comment type="caution">
    <text evidence="1">The sequence shown here is derived from an EMBL/GenBank/DDBJ whole genome shotgun (WGS) entry which is preliminary data.</text>
</comment>
<protein>
    <submittedName>
        <fullName evidence="1">Uncharacterized protein</fullName>
    </submittedName>
</protein>
<evidence type="ECO:0000313" key="2">
    <source>
        <dbReference type="Proteomes" id="UP000324800"/>
    </source>
</evidence>
<dbReference type="Proteomes" id="UP000324800">
    <property type="component" value="Unassembled WGS sequence"/>
</dbReference>
<gene>
    <name evidence="1" type="ORF">EZS28_034851</name>
</gene>
<dbReference type="EMBL" id="SNRW01016187">
    <property type="protein sequence ID" value="KAA6369622.1"/>
    <property type="molecule type" value="Genomic_DNA"/>
</dbReference>
<accession>A0A5J4UIB1</accession>
<dbReference type="AlphaFoldDB" id="A0A5J4UIB1"/>
<evidence type="ECO:0000313" key="1">
    <source>
        <dbReference type="EMBL" id="KAA6369622.1"/>
    </source>
</evidence>
<reference evidence="1 2" key="1">
    <citation type="submission" date="2019-03" db="EMBL/GenBank/DDBJ databases">
        <title>Single cell metagenomics reveals metabolic interactions within the superorganism composed of flagellate Streblomastix strix and complex community of Bacteroidetes bacteria on its surface.</title>
        <authorList>
            <person name="Treitli S.C."/>
            <person name="Kolisko M."/>
            <person name="Husnik F."/>
            <person name="Keeling P."/>
            <person name="Hampl V."/>
        </authorList>
    </citation>
    <scope>NUCLEOTIDE SEQUENCE [LARGE SCALE GENOMIC DNA]</scope>
    <source>
        <strain evidence="1">ST1C</strain>
    </source>
</reference>
<feature type="non-terminal residue" evidence="1">
    <location>
        <position position="1"/>
    </location>
</feature>